<accession>A0A857IQ83</accession>
<dbReference type="Proteomes" id="UP000463868">
    <property type="component" value="Plasmid pAhaemAN43a"/>
</dbReference>
<evidence type="ECO:0000313" key="2">
    <source>
        <dbReference type="Proteomes" id="UP000463868"/>
    </source>
</evidence>
<protein>
    <submittedName>
        <fullName evidence="1">Preprotein translocase subunit SecB</fullName>
    </submittedName>
</protein>
<dbReference type="AlphaFoldDB" id="A0A857IQ83"/>
<sequence>MSKISHNLQSAISNLEIKNIFINSSVAQHLGGDPLLSDYEEASINLKHRVKKSVVLSDAEDKARLVRIYIDFGVEWKESQSHELLSNIDVEYVLEYSLKKDLPQECIDEFALKNSTIHVWPYWREYLSSICERLNLPKLMLPTMQLTHHSRKADK</sequence>
<evidence type="ECO:0000313" key="1">
    <source>
        <dbReference type="EMBL" id="QHI15136.1"/>
    </source>
</evidence>
<organism evidence="1 2">
    <name type="scientific">Acinetobacter haemolyticus</name>
    <dbReference type="NCBI Taxonomy" id="29430"/>
    <lineage>
        <taxon>Bacteria</taxon>
        <taxon>Pseudomonadati</taxon>
        <taxon>Pseudomonadota</taxon>
        <taxon>Gammaproteobacteria</taxon>
        <taxon>Moraxellales</taxon>
        <taxon>Moraxellaceae</taxon>
        <taxon>Acinetobacter</taxon>
    </lineage>
</organism>
<dbReference type="Gene3D" id="3.10.420.10">
    <property type="entry name" value="SecB-like"/>
    <property type="match status" value="1"/>
</dbReference>
<dbReference type="EMBL" id="CP031978">
    <property type="protein sequence ID" value="QHI15136.1"/>
    <property type="molecule type" value="Genomic_DNA"/>
</dbReference>
<dbReference type="RefSeq" id="WP_160126743.1">
    <property type="nucleotide sequence ID" value="NZ_CP031975.1"/>
</dbReference>
<dbReference type="InterPro" id="IPR035958">
    <property type="entry name" value="SecB-like_sf"/>
</dbReference>
<reference evidence="1 2" key="1">
    <citation type="submission" date="2018-08" db="EMBL/GenBank/DDBJ databases">
        <title>Analysis of the genomic diversity of Mexican Acinetobacter haemolyticus clinical isolates.</title>
        <authorList>
            <person name="Castro-Jaimes S."/>
            <person name="Cevallos M.A."/>
        </authorList>
    </citation>
    <scope>NUCLEOTIDE SEQUENCE [LARGE SCALE GENOMIC DNA]</scope>
    <source>
        <strain evidence="1 2">AN43</strain>
        <plasmid evidence="2">pahaeman43a</plasmid>
    </source>
</reference>
<gene>
    <name evidence="1" type="ORF">AhaeAN43_17600</name>
</gene>
<name>A0A857IQ83_ACIHA</name>
<dbReference type="SUPFAM" id="SSF54611">
    <property type="entry name" value="SecB-like"/>
    <property type="match status" value="1"/>
</dbReference>
<geneLocation type="plasmid" evidence="2">
    <name>pahaeman43a</name>
</geneLocation>
<proteinExistence type="predicted"/>
<keyword evidence="1" id="KW-0614">Plasmid</keyword>